<dbReference type="SUPFAM" id="SSF52833">
    <property type="entry name" value="Thioredoxin-like"/>
    <property type="match status" value="1"/>
</dbReference>
<dbReference type="RefSeq" id="WP_089449348.1">
    <property type="nucleotide sequence ID" value="NZ_CABVQS010000005.1"/>
</dbReference>
<dbReference type="PANTHER" id="PTHR13887">
    <property type="entry name" value="GLUTATHIONE S-TRANSFERASE KAPPA"/>
    <property type="match status" value="1"/>
</dbReference>
<reference evidence="2 3" key="1">
    <citation type="submission" date="2019-09" db="EMBL/GenBank/DDBJ databases">
        <authorList>
            <person name="Depoorter E."/>
        </authorList>
    </citation>
    <scope>NUCLEOTIDE SEQUENCE [LARGE SCALE GENOMIC DNA]</scope>
    <source>
        <strain evidence="2">R-71033</strain>
    </source>
</reference>
<proteinExistence type="predicted"/>
<evidence type="ECO:0000313" key="2">
    <source>
        <dbReference type="EMBL" id="VWC96493.1"/>
    </source>
</evidence>
<dbReference type="CDD" id="cd03024">
    <property type="entry name" value="DsbA_FrnE"/>
    <property type="match status" value="1"/>
</dbReference>
<protein>
    <submittedName>
        <fullName evidence="2">DSBA oxidoreductase</fullName>
    </submittedName>
</protein>
<sequence length="224" mass="23922">MSSVDIQVFHDFACPWSRIAEANLRTALVSLGFDSSAVVTYHPFELNPGLPRTGVNRAAYLAREHGSAMHAQRRDADAERAGRRIGLAFDFDRLTVLPATLPAHRLMDFAVADGPTELAMALATSIHDAYFVHALDISDHDVLVEIGARHGLAPHTTAKFLASGAGVDAVRTARGRAREDGIKVVPTVLVGSTHIPGAQPPGIFARALRGAALTAPQSQLPERV</sequence>
<dbReference type="GO" id="GO:0016491">
    <property type="term" value="F:oxidoreductase activity"/>
    <property type="evidence" value="ECO:0007669"/>
    <property type="project" value="InterPro"/>
</dbReference>
<gene>
    <name evidence="2" type="ORF">BCO71033_01485</name>
</gene>
<evidence type="ECO:0000259" key="1">
    <source>
        <dbReference type="Pfam" id="PF01323"/>
    </source>
</evidence>
<dbReference type="AlphaFoldDB" id="A0A6P2WLN7"/>
<dbReference type="Gene3D" id="3.40.30.10">
    <property type="entry name" value="Glutaredoxin"/>
    <property type="match status" value="1"/>
</dbReference>
<accession>A0A6P2WLN7</accession>
<feature type="domain" description="DSBA-like thioredoxin" evidence="1">
    <location>
        <begin position="6"/>
        <end position="208"/>
    </location>
</feature>
<name>A0A6P2WLN7_9BURK</name>
<dbReference type="InterPro" id="IPR001853">
    <property type="entry name" value="DSBA-like_thioredoxin_dom"/>
</dbReference>
<dbReference type="PANTHER" id="PTHR13887:SF41">
    <property type="entry name" value="THIOREDOXIN SUPERFAMILY PROTEIN"/>
    <property type="match status" value="1"/>
</dbReference>
<organism evidence="2 3">
    <name type="scientific">Burkholderia contaminans</name>
    <dbReference type="NCBI Taxonomy" id="488447"/>
    <lineage>
        <taxon>Bacteria</taxon>
        <taxon>Pseudomonadati</taxon>
        <taxon>Pseudomonadota</taxon>
        <taxon>Betaproteobacteria</taxon>
        <taxon>Burkholderiales</taxon>
        <taxon>Burkholderiaceae</taxon>
        <taxon>Burkholderia</taxon>
        <taxon>Burkholderia cepacia complex</taxon>
    </lineage>
</organism>
<dbReference type="InterPro" id="IPR036249">
    <property type="entry name" value="Thioredoxin-like_sf"/>
</dbReference>
<dbReference type="Pfam" id="PF01323">
    <property type="entry name" value="DSBA"/>
    <property type="match status" value="1"/>
</dbReference>
<dbReference type="Proteomes" id="UP000494109">
    <property type="component" value="Unassembled WGS sequence"/>
</dbReference>
<dbReference type="EMBL" id="CABVQS010000005">
    <property type="protein sequence ID" value="VWC96493.1"/>
    <property type="molecule type" value="Genomic_DNA"/>
</dbReference>
<evidence type="ECO:0000313" key="3">
    <source>
        <dbReference type="Proteomes" id="UP000494109"/>
    </source>
</evidence>